<reference evidence="2" key="1">
    <citation type="journal article" date="2013" name="Nat. Commun.">
        <title>Whole-genome sequencing of Oryza brachyantha reveals mechanisms underlying Oryza genome evolution.</title>
        <authorList>
            <person name="Chen J."/>
            <person name="Huang Q."/>
            <person name="Gao D."/>
            <person name="Wang J."/>
            <person name="Lang Y."/>
            <person name="Liu T."/>
            <person name="Li B."/>
            <person name="Bai Z."/>
            <person name="Luis Goicoechea J."/>
            <person name="Liang C."/>
            <person name="Chen C."/>
            <person name="Zhang W."/>
            <person name="Sun S."/>
            <person name="Liao Y."/>
            <person name="Zhang X."/>
            <person name="Yang L."/>
            <person name="Song C."/>
            <person name="Wang M."/>
            <person name="Shi J."/>
            <person name="Liu G."/>
            <person name="Liu J."/>
            <person name="Zhou H."/>
            <person name="Zhou W."/>
            <person name="Yu Q."/>
            <person name="An N."/>
            <person name="Chen Y."/>
            <person name="Cai Q."/>
            <person name="Wang B."/>
            <person name="Liu B."/>
            <person name="Min J."/>
            <person name="Huang Y."/>
            <person name="Wu H."/>
            <person name="Li Z."/>
            <person name="Zhang Y."/>
            <person name="Yin Y."/>
            <person name="Song W."/>
            <person name="Jiang J."/>
            <person name="Jackson S.A."/>
            <person name="Wing R.A."/>
            <person name="Wang J."/>
            <person name="Chen M."/>
        </authorList>
    </citation>
    <scope>NUCLEOTIDE SEQUENCE [LARGE SCALE GENOMIC DNA]</scope>
    <source>
        <strain evidence="2">cv. IRGC 101232</strain>
    </source>
</reference>
<evidence type="ECO:0000256" key="1">
    <source>
        <dbReference type="SAM" id="MobiDB-lite"/>
    </source>
</evidence>
<evidence type="ECO:0000313" key="3">
    <source>
        <dbReference type="Proteomes" id="UP000006038"/>
    </source>
</evidence>
<evidence type="ECO:0000313" key="2">
    <source>
        <dbReference type="EnsemblPlants" id="OB06G22230.1"/>
    </source>
</evidence>
<dbReference type="EnsemblPlants" id="OB06G22230.1">
    <property type="protein sequence ID" value="OB06G22230.1"/>
    <property type="gene ID" value="OB06G22230"/>
</dbReference>
<reference evidence="2" key="2">
    <citation type="submission" date="2013-04" db="UniProtKB">
        <authorList>
            <consortium name="EnsemblPlants"/>
        </authorList>
    </citation>
    <scope>IDENTIFICATION</scope>
</reference>
<dbReference type="HOGENOM" id="CLU_1443125_0_0_1"/>
<protein>
    <submittedName>
        <fullName evidence="2">Uncharacterized protein</fullName>
    </submittedName>
</protein>
<organism evidence="2">
    <name type="scientific">Oryza brachyantha</name>
    <name type="common">malo sina</name>
    <dbReference type="NCBI Taxonomy" id="4533"/>
    <lineage>
        <taxon>Eukaryota</taxon>
        <taxon>Viridiplantae</taxon>
        <taxon>Streptophyta</taxon>
        <taxon>Embryophyta</taxon>
        <taxon>Tracheophyta</taxon>
        <taxon>Spermatophyta</taxon>
        <taxon>Magnoliopsida</taxon>
        <taxon>Liliopsida</taxon>
        <taxon>Poales</taxon>
        <taxon>Poaceae</taxon>
        <taxon>BOP clade</taxon>
        <taxon>Oryzoideae</taxon>
        <taxon>Oryzeae</taxon>
        <taxon>Oryzinae</taxon>
        <taxon>Oryza</taxon>
    </lineage>
</organism>
<sequence>MHGHQQWRNGDGEARKMTPSLSTDVIPDSSDEEQQLISMDVEHNTHEPVTYTKVVVSSDREKWISAMQDKMHLSRRMTHGSLCGCQNRRSLSVANGSSKERDLSRSEPPRFKASRYMANPGKEYWKAVQWIFSGMTDFNEAKRRKTVARRLGPERSRFRSFANIDHVYLRHDALPRCFAHGHLWHRMR</sequence>
<name>J3MDX9_ORYBR</name>
<accession>J3MDX9</accession>
<keyword evidence="3" id="KW-1185">Reference proteome</keyword>
<proteinExistence type="predicted"/>
<dbReference type="AlphaFoldDB" id="J3MDX9"/>
<dbReference type="Gramene" id="OB06G22230.1">
    <property type="protein sequence ID" value="OB06G22230.1"/>
    <property type="gene ID" value="OB06G22230"/>
</dbReference>
<feature type="region of interest" description="Disordered" evidence="1">
    <location>
        <begin position="1"/>
        <end position="28"/>
    </location>
</feature>
<dbReference type="Proteomes" id="UP000006038">
    <property type="component" value="Chromosome 6"/>
</dbReference>